<dbReference type="InterPro" id="IPR029045">
    <property type="entry name" value="ClpP/crotonase-like_dom_sf"/>
</dbReference>
<evidence type="ECO:0000256" key="3">
    <source>
        <dbReference type="ARBA" id="ARBA00023239"/>
    </source>
</evidence>
<feature type="non-terminal residue" evidence="7">
    <location>
        <position position="1"/>
    </location>
</feature>
<dbReference type="GO" id="GO:0018812">
    <property type="term" value="F:3-hydroxyacyl-CoA dehydratase activity"/>
    <property type="evidence" value="ECO:0007669"/>
    <property type="project" value="UniProtKB-EC"/>
</dbReference>
<dbReference type="EC" id="4.2.1.150" evidence="5"/>
<comment type="caution">
    <text evidence="7">The sequence shown here is derived from an EMBL/GenBank/DDBJ whole genome shotgun (WGS) entry which is preliminary data.</text>
</comment>
<dbReference type="Proteomes" id="UP000441717">
    <property type="component" value="Unassembled WGS sequence"/>
</dbReference>
<dbReference type="AlphaFoldDB" id="A0A6N7IVK0"/>
<evidence type="ECO:0000256" key="4">
    <source>
        <dbReference type="ARBA" id="ARBA00050624"/>
    </source>
</evidence>
<evidence type="ECO:0000256" key="5">
    <source>
        <dbReference type="ARBA" id="ARBA00067035"/>
    </source>
</evidence>
<name>A0A6N7IVK0_9FIRM</name>
<protein>
    <recommendedName>
        <fullName evidence="5">short-chain-enoyl-CoA hydratase</fullName>
        <ecNumber evidence="5">4.2.1.150</ecNumber>
    </recommendedName>
</protein>
<dbReference type="InterPro" id="IPR001753">
    <property type="entry name" value="Enoyl-CoA_hydra/iso"/>
</dbReference>
<reference evidence="7 8" key="1">
    <citation type="submission" date="2019-10" db="EMBL/GenBank/DDBJ databases">
        <title>Comparative genomics of sulfur disproportionating microorganisms.</title>
        <authorList>
            <person name="Ward L.M."/>
            <person name="Bertran E."/>
            <person name="Johnston D."/>
        </authorList>
    </citation>
    <scope>NUCLEOTIDE SEQUENCE [LARGE SCALE GENOMIC DNA]</scope>
    <source>
        <strain evidence="7 8">DSM 14055</strain>
    </source>
</reference>
<dbReference type="InterPro" id="IPR014748">
    <property type="entry name" value="Enoyl-CoA_hydra_C"/>
</dbReference>
<dbReference type="FunFam" id="1.10.12.10:FF:000001">
    <property type="entry name" value="Probable enoyl-CoA hydratase, mitochondrial"/>
    <property type="match status" value="1"/>
</dbReference>
<comment type="pathway">
    <text evidence="1">Lipid metabolism; butanoate metabolism.</text>
</comment>
<evidence type="ECO:0000313" key="6">
    <source>
        <dbReference type="EMBL" id="MQL53174.1"/>
    </source>
</evidence>
<dbReference type="EMBL" id="WHYR01000040">
    <property type="protein sequence ID" value="MQL53174.1"/>
    <property type="molecule type" value="Genomic_DNA"/>
</dbReference>
<comment type="catalytic activity">
    <reaction evidence="4">
        <text>a short-chain (3S)-3-hydroxyacyl-CoA = a short-chain (2E)-enoyl-CoA + H2O</text>
        <dbReference type="Rhea" id="RHEA:52664"/>
        <dbReference type="ChEBI" id="CHEBI:15377"/>
        <dbReference type="ChEBI" id="CHEBI:87488"/>
        <dbReference type="ChEBI" id="CHEBI:136760"/>
        <dbReference type="EC" id="4.2.1.150"/>
    </reaction>
</comment>
<proteinExistence type="inferred from homology"/>
<evidence type="ECO:0000313" key="7">
    <source>
        <dbReference type="EMBL" id="MQL53603.1"/>
    </source>
</evidence>
<evidence type="ECO:0000256" key="2">
    <source>
        <dbReference type="ARBA" id="ARBA00005254"/>
    </source>
</evidence>
<keyword evidence="3" id="KW-0456">Lyase</keyword>
<dbReference type="SUPFAM" id="SSF52096">
    <property type="entry name" value="ClpP/crotonase"/>
    <property type="match status" value="1"/>
</dbReference>
<dbReference type="Gene3D" id="1.10.12.10">
    <property type="entry name" value="Lyase 2-enoyl-coa Hydratase, Chain A, domain 2"/>
    <property type="match status" value="1"/>
</dbReference>
<sequence length="46" mass="5252">NEGLEMDLEKALAHEADLFGLVFTSDDRKEGIDAFLNKRKPEFQGR</sequence>
<evidence type="ECO:0000313" key="8">
    <source>
        <dbReference type="Proteomes" id="UP000441717"/>
    </source>
</evidence>
<evidence type="ECO:0000256" key="1">
    <source>
        <dbReference type="ARBA" id="ARBA00005086"/>
    </source>
</evidence>
<comment type="similarity">
    <text evidence="2">Belongs to the enoyl-CoA hydratase/isomerase family.</text>
</comment>
<accession>A0A6N7IVK0</accession>
<dbReference type="EMBL" id="WHYR01000056">
    <property type="protein sequence ID" value="MQL53603.1"/>
    <property type="molecule type" value="Genomic_DNA"/>
</dbReference>
<organism evidence="7 8">
    <name type="scientific">Desulfofundulus thermobenzoicus</name>
    <dbReference type="NCBI Taxonomy" id="29376"/>
    <lineage>
        <taxon>Bacteria</taxon>
        <taxon>Bacillati</taxon>
        <taxon>Bacillota</taxon>
        <taxon>Clostridia</taxon>
        <taxon>Eubacteriales</taxon>
        <taxon>Peptococcaceae</taxon>
        <taxon>Desulfofundulus</taxon>
    </lineage>
</organism>
<keyword evidence="8" id="KW-1185">Reference proteome</keyword>
<dbReference type="Pfam" id="PF00378">
    <property type="entry name" value="ECH_1"/>
    <property type="match status" value="1"/>
</dbReference>
<gene>
    <name evidence="6" type="ORF">GFC01_13085</name>
    <name evidence="7" type="ORF">GFC01_15295</name>
</gene>